<keyword evidence="2" id="KW-1185">Reference proteome</keyword>
<protein>
    <submittedName>
        <fullName evidence="1">Uncharacterized protein</fullName>
    </submittedName>
</protein>
<sequence>METVRTKPAVVLFHDVINTSVLTVLKDYAHNKQRDQAWSVKEKYHTPSVNVELVLSKLTRAHARREMRQLQKHLTSLARIMIHSPARWAGLQVINVGLEGMHLSRHTRRLQLLNSATEGGQAVLEKFRISVTPEKGSVLFYAVSETKPNSFCPVIGESLWGEF</sequence>
<gene>
    <name evidence="1" type="ORF">ElyMa_006831200</name>
</gene>
<reference evidence="1 2" key="1">
    <citation type="journal article" date="2021" name="Elife">
        <title>Chloroplast acquisition without the gene transfer in kleptoplastic sea slugs, Plakobranchus ocellatus.</title>
        <authorList>
            <person name="Maeda T."/>
            <person name="Takahashi S."/>
            <person name="Yoshida T."/>
            <person name="Shimamura S."/>
            <person name="Takaki Y."/>
            <person name="Nagai Y."/>
            <person name="Toyoda A."/>
            <person name="Suzuki Y."/>
            <person name="Arimoto A."/>
            <person name="Ishii H."/>
            <person name="Satoh N."/>
            <person name="Nishiyama T."/>
            <person name="Hasebe M."/>
            <person name="Maruyama T."/>
            <person name="Minagawa J."/>
            <person name="Obokata J."/>
            <person name="Shigenobu S."/>
        </authorList>
    </citation>
    <scope>NUCLEOTIDE SEQUENCE [LARGE SCALE GENOMIC DNA]</scope>
</reference>
<evidence type="ECO:0000313" key="1">
    <source>
        <dbReference type="EMBL" id="GFS17791.1"/>
    </source>
</evidence>
<accession>A0AAV4J5X1</accession>
<organism evidence="1 2">
    <name type="scientific">Elysia marginata</name>
    <dbReference type="NCBI Taxonomy" id="1093978"/>
    <lineage>
        <taxon>Eukaryota</taxon>
        <taxon>Metazoa</taxon>
        <taxon>Spiralia</taxon>
        <taxon>Lophotrochozoa</taxon>
        <taxon>Mollusca</taxon>
        <taxon>Gastropoda</taxon>
        <taxon>Heterobranchia</taxon>
        <taxon>Euthyneura</taxon>
        <taxon>Panpulmonata</taxon>
        <taxon>Sacoglossa</taxon>
        <taxon>Placobranchoidea</taxon>
        <taxon>Plakobranchidae</taxon>
        <taxon>Elysia</taxon>
    </lineage>
</organism>
<proteinExistence type="predicted"/>
<dbReference type="AlphaFoldDB" id="A0AAV4J5X1"/>
<comment type="caution">
    <text evidence="1">The sequence shown here is derived from an EMBL/GenBank/DDBJ whole genome shotgun (WGS) entry which is preliminary data.</text>
</comment>
<evidence type="ECO:0000313" key="2">
    <source>
        <dbReference type="Proteomes" id="UP000762676"/>
    </source>
</evidence>
<dbReference type="EMBL" id="BMAT01013665">
    <property type="protein sequence ID" value="GFS17791.1"/>
    <property type="molecule type" value="Genomic_DNA"/>
</dbReference>
<dbReference type="Proteomes" id="UP000762676">
    <property type="component" value="Unassembled WGS sequence"/>
</dbReference>
<name>A0AAV4J5X1_9GAST</name>